<protein>
    <recommendedName>
        <fullName evidence="3">Zinc finger GRF-type domain-containing protein</fullName>
    </recommendedName>
</protein>
<evidence type="ECO:0000313" key="2">
    <source>
        <dbReference type="Proteomes" id="UP001341840"/>
    </source>
</evidence>
<sequence>MVSQSSVSSRSRRSNVQRKELLCFHGKRPILRVSNTKENPGHRFWGYVYYEVQAECDFFHWADAEPEQEDPEIERLRRKISVLNQELRSRSGK</sequence>
<dbReference type="PANTHER" id="PTHR33248">
    <property type="entry name" value="ZINC ION-BINDING PROTEIN"/>
    <property type="match status" value="1"/>
</dbReference>
<evidence type="ECO:0008006" key="3">
    <source>
        <dbReference type="Google" id="ProtNLM"/>
    </source>
</evidence>
<comment type="caution">
    <text evidence="1">The sequence shown here is derived from an EMBL/GenBank/DDBJ whole genome shotgun (WGS) entry which is preliminary data.</text>
</comment>
<accession>A0ABU6VGK1</accession>
<gene>
    <name evidence="1" type="ORF">PIB30_046627</name>
</gene>
<reference evidence="1 2" key="1">
    <citation type="journal article" date="2023" name="Plants (Basel)">
        <title>Bridging the Gap: Combining Genomics and Transcriptomics Approaches to Understand Stylosanthes scabra, an Orphan Legume from the Brazilian Caatinga.</title>
        <authorList>
            <person name="Ferreira-Neto J.R.C."/>
            <person name="da Silva M.D."/>
            <person name="Binneck E."/>
            <person name="de Melo N.F."/>
            <person name="da Silva R.H."/>
            <person name="de Melo A.L.T.M."/>
            <person name="Pandolfi V."/>
            <person name="Bustamante F.O."/>
            <person name="Brasileiro-Vidal A.C."/>
            <person name="Benko-Iseppon A.M."/>
        </authorList>
    </citation>
    <scope>NUCLEOTIDE SEQUENCE [LARGE SCALE GENOMIC DNA]</scope>
    <source>
        <tissue evidence="1">Leaves</tissue>
    </source>
</reference>
<proteinExistence type="predicted"/>
<organism evidence="1 2">
    <name type="scientific">Stylosanthes scabra</name>
    <dbReference type="NCBI Taxonomy" id="79078"/>
    <lineage>
        <taxon>Eukaryota</taxon>
        <taxon>Viridiplantae</taxon>
        <taxon>Streptophyta</taxon>
        <taxon>Embryophyta</taxon>
        <taxon>Tracheophyta</taxon>
        <taxon>Spermatophyta</taxon>
        <taxon>Magnoliopsida</taxon>
        <taxon>eudicotyledons</taxon>
        <taxon>Gunneridae</taxon>
        <taxon>Pentapetalae</taxon>
        <taxon>rosids</taxon>
        <taxon>fabids</taxon>
        <taxon>Fabales</taxon>
        <taxon>Fabaceae</taxon>
        <taxon>Papilionoideae</taxon>
        <taxon>50 kb inversion clade</taxon>
        <taxon>dalbergioids sensu lato</taxon>
        <taxon>Dalbergieae</taxon>
        <taxon>Pterocarpus clade</taxon>
        <taxon>Stylosanthes</taxon>
    </lineage>
</organism>
<dbReference type="EMBL" id="JASCZI010151327">
    <property type="protein sequence ID" value="MED6172062.1"/>
    <property type="molecule type" value="Genomic_DNA"/>
</dbReference>
<keyword evidence="2" id="KW-1185">Reference proteome</keyword>
<dbReference type="Proteomes" id="UP001341840">
    <property type="component" value="Unassembled WGS sequence"/>
</dbReference>
<name>A0ABU6VGK1_9FABA</name>
<evidence type="ECO:0000313" key="1">
    <source>
        <dbReference type="EMBL" id="MED6172062.1"/>
    </source>
</evidence>